<dbReference type="PANTHER" id="PTHR10696">
    <property type="entry name" value="GAMMA-BUTYROBETAINE HYDROXYLASE-RELATED"/>
    <property type="match status" value="1"/>
</dbReference>
<dbReference type="Pfam" id="PF02668">
    <property type="entry name" value="TauD"/>
    <property type="match status" value="1"/>
</dbReference>
<dbReference type="GO" id="GO:0017000">
    <property type="term" value="P:antibiotic biosynthetic process"/>
    <property type="evidence" value="ECO:0007669"/>
    <property type="project" value="UniProtKB-KW"/>
</dbReference>
<protein>
    <recommendedName>
        <fullName evidence="3">TauD/TfdA-like domain-containing protein</fullName>
    </recommendedName>
</protein>
<dbReference type="SUPFAM" id="SSF51197">
    <property type="entry name" value="Clavaminate synthase-like"/>
    <property type="match status" value="1"/>
</dbReference>
<proteinExistence type="predicted"/>
<dbReference type="GO" id="GO:0016491">
    <property type="term" value="F:oxidoreductase activity"/>
    <property type="evidence" value="ECO:0007669"/>
    <property type="project" value="UniProtKB-KW"/>
</dbReference>
<sequence>MDITVEYASRNSVVETSVQERVIGAPYILTPNDVPIDRAQWKDFIYNKVQDFGFIILRDFDINDAHHFQRFLQNDLSINTWNVFNKMKVAGPIITFVRRITDGILGAGDNRSYLNSELQQLGRIDNSVQGPHVEGGVYNKRARYLFMYCEEAPATWGETGIADLNSVYKSLSPETQVALQDAWQQFEFTSVKRLNWLERAILVAGRIKHYLRPDEHMQMVMDRIPVLCRHPDNGLLCPQIWAYRGDSVYAAASKTFPERKPLDKECMASTWRLEWKLTQHNGNPISNKFALMDELINATFENSRLVRWQPGDIAIVDNIRCAHWRMNGYADQPRKIYQLQAEPFLATDCIVELPN</sequence>
<evidence type="ECO:0000259" key="3">
    <source>
        <dbReference type="Pfam" id="PF02668"/>
    </source>
</evidence>
<organism evidence="4">
    <name type="scientific">hydrothermal vent metagenome</name>
    <dbReference type="NCBI Taxonomy" id="652676"/>
    <lineage>
        <taxon>unclassified sequences</taxon>
        <taxon>metagenomes</taxon>
        <taxon>ecological metagenomes</taxon>
    </lineage>
</organism>
<keyword evidence="1" id="KW-0560">Oxidoreductase</keyword>
<accession>A0A170PLC4</accession>
<dbReference type="InterPro" id="IPR050411">
    <property type="entry name" value="AlphaKG_dependent_hydroxylases"/>
</dbReference>
<feature type="domain" description="TauD/TfdA-like" evidence="3">
    <location>
        <begin position="24"/>
        <end position="338"/>
    </location>
</feature>
<dbReference type="AlphaFoldDB" id="A0A170PLC4"/>
<evidence type="ECO:0000256" key="1">
    <source>
        <dbReference type="ARBA" id="ARBA00023002"/>
    </source>
</evidence>
<keyword evidence="2" id="KW-0045">Antibiotic biosynthesis</keyword>
<dbReference type="PANTHER" id="PTHR10696:SF56">
    <property type="entry name" value="TAUD_TFDA-LIKE DOMAIN-CONTAINING PROTEIN"/>
    <property type="match status" value="1"/>
</dbReference>
<evidence type="ECO:0000313" key="4">
    <source>
        <dbReference type="EMBL" id="CUS41156.1"/>
    </source>
</evidence>
<dbReference type="EMBL" id="CZQC01000036">
    <property type="protein sequence ID" value="CUS41156.1"/>
    <property type="molecule type" value="Genomic_DNA"/>
</dbReference>
<reference evidence="4" key="1">
    <citation type="submission" date="2015-10" db="EMBL/GenBank/DDBJ databases">
        <authorList>
            <person name="Gilbert D.G."/>
        </authorList>
    </citation>
    <scope>NUCLEOTIDE SEQUENCE</scope>
</reference>
<gene>
    <name evidence="4" type="ORF">MGWOODY_Tha715</name>
</gene>
<evidence type="ECO:0000256" key="2">
    <source>
        <dbReference type="ARBA" id="ARBA00023194"/>
    </source>
</evidence>
<name>A0A170PLC4_9ZZZZ</name>
<dbReference type="InterPro" id="IPR042098">
    <property type="entry name" value="TauD-like_sf"/>
</dbReference>
<dbReference type="Gene3D" id="3.60.130.10">
    <property type="entry name" value="Clavaminate synthase-like"/>
    <property type="match status" value="1"/>
</dbReference>
<dbReference type="InterPro" id="IPR003819">
    <property type="entry name" value="TauD/TfdA-like"/>
</dbReference>